<gene>
    <name evidence="1" type="ORF">JT362_27920</name>
</gene>
<sequence>MDWLDVRKRLRDNRFRLSVEAAGRYPDVRRLAGTPLLTRPEWVPEEPVPLADVAIALGPAPPLPELPGRGYAARMAELDPPAVFEDRPTYRLLSASLTGEPRLAFGPGTYFDHIDTGEAAAHEYAAGGPTPLRDAVGDPCDLTRRPANLAVSVVTIRGGRFFLHWRDPARVGHAGGLYQVLPVGVFQATGPGRDDQDFSLWRCVVREYAEELLGEPERSDVDYGTWPFAVAMTDALRAGRIRAECLGLGVDPLTFATDLLVSVTFDDDVFEDLLGGWVSHNDEGAVTEHPFTPASVDGLPMQAAGAAAVRLALAGR</sequence>
<evidence type="ECO:0000313" key="1">
    <source>
        <dbReference type="EMBL" id="MCT2586956.1"/>
    </source>
</evidence>
<reference evidence="1 2" key="1">
    <citation type="submission" date="2021-02" db="EMBL/GenBank/DDBJ databases">
        <title>Actinophytocola xerophila sp. nov., isolated from soil of cotton cropping field.</title>
        <authorList>
            <person name="Huang R."/>
            <person name="Chen X."/>
            <person name="Ge X."/>
            <person name="Liu W."/>
        </authorList>
    </citation>
    <scope>NUCLEOTIDE SEQUENCE [LARGE SCALE GENOMIC DNA]</scope>
    <source>
        <strain evidence="1 2">S1-96</strain>
    </source>
</reference>
<evidence type="ECO:0008006" key="3">
    <source>
        <dbReference type="Google" id="ProtNLM"/>
    </source>
</evidence>
<keyword evidence="2" id="KW-1185">Reference proteome</keyword>
<organism evidence="1 2">
    <name type="scientific">Actinophytocola gossypii</name>
    <dbReference type="NCBI Taxonomy" id="2812003"/>
    <lineage>
        <taxon>Bacteria</taxon>
        <taxon>Bacillati</taxon>
        <taxon>Actinomycetota</taxon>
        <taxon>Actinomycetes</taxon>
        <taxon>Pseudonocardiales</taxon>
        <taxon>Pseudonocardiaceae</taxon>
    </lineage>
</organism>
<dbReference type="Proteomes" id="UP001156441">
    <property type="component" value="Unassembled WGS sequence"/>
</dbReference>
<evidence type="ECO:0000313" key="2">
    <source>
        <dbReference type="Proteomes" id="UP001156441"/>
    </source>
</evidence>
<dbReference type="RefSeq" id="WP_260194829.1">
    <property type="nucleotide sequence ID" value="NZ_JAFFZE010000022.1"/>
</dbReference>
<dbReference type="EMBL" id="JAFFZE010000022">
    <property type="protein sequence ID" value="MCT2586956.1"/>
    <property type="molecule type" value="Genomic_DNA"/>
</dbReference>
<comment type="caution">
    <text evidence="1">The sequence shown here is derived from an EMBL/GenBank/DDBJ whole genome shotgun (WGS) entry which is preliminary data.</text>
</comment>
<protein>
    <recommendedName>
        <fullName evidence="3">Transcriptional regulator</fullName>
    </recommendedName>
</protein>
<name>A0ABT2JGF6_9PSEU</name>
<proteinExistence type="predicted"/>
<accession>A0ABT2JGF6</accession>